<reference evidence="2 3" key="1">
    <citation type="journal article" date="2023" name="Microb. Genom.">
        <title>Mesoterricola silvestris gen. nov., sp. nov., Mesoterricola sediminis sp. nov., Geothrix oryzae sp. nov., Geothrix edaphica sp. nov., Geothrix rubra sp. nov., and Geothrix limicola sp. nov., six novel members of Acidobacteriota isolated from soils.</title>
        <authorList>
            <person name="Weisberg A.J."/>
            <person name="Pearce E."/>
            <person name="Kramer C.G."/>
            <person name="Chang J.H."/>
            <person name="Clarke C.R."/>
        </authorList>
    </citation>
    <scope>NUCLEOTIDE SEQUENCE [LARGE SCALE GENOMIC DNA]</scope>
    <source>
        <strain evidence="2 3">NB05-1H</strain>
    </source>
</reference>
<protein>
    <submittedName>
        <fullName evidence="2">Plasmid mobilization relaxosome protein MobC</fullName>
    </submittedName>
</protein>
<dbReference type="RefSeq" id="WP_162947358.1">
    <property type="nucleotide sequence ID" value="NZ_CP122371.1"/>
</dbReference>
<proteinExistence type="predicted"/>
<evidence type="ECO:0000256" key="1">
    <source>
        <dbReference type="SAM" id="MobiDB-lite"/>
    </source>
</evidence>
<accession>A0ABU4MD89</accession>
<dbReference type="Proteomes" id="UP001272987">
    <property type="component" value="Unassembled WGS sequence"/>
</dbReference>
<dbReference type="EMBL" id="JARAWP010000069">
    <property type="protein sequence ID" value="MDX3026083.1"/>
    <property type="molecule type" value="Genomic_DNA"/>
</dbReference>
<feature type="compositionally biased region" description="Basic and acidic residues" evidence="1">
    <location>
        <begin position="1"/>
        <end position="22"/>
    </location>
</feature>
<sequence>MRDPRVFPEQRRRTRRNDEPRPHRLNLRLGDDERAAIEAGATLARKTPSSYAADVAVAVAMGRLTPIPTTYREELRELVDARLALTRIGSNLNQIARTLNAGGDITQEQLHAVIERVGEAVRRVDEATIVNMRRRRPGTPEV</sequence>
<name>A0ABU4MD89_9ACTN</name>
<dbReference type="Pfam" id="PF21983">
    <property type="entry name" value="NikA-like"/>
    <property type="match status" value="1"/>
</dbReference>
<comment type="caution">
    <text evidence="2">The sequence shown here is derived from an EMBL/GenBank/DDBJ whole genome shotgun (WGS) entry which is preliminary data.</text>
</comment>
<keyword evidence="3" id="KW-1185">Reference proteome</keyword>
<dbReference type="InterPro" id="IPR053842">
    <property type="entry name" value="NikA-like"/>
</dbReference>
<organism evidence="2 3">
    <name type="scientific">Streptomyces acidiscabies</name>
    <dbReference type="NCBI Taxonomy" id="42234"/>
    <lineage>
        <taxon>Bacteria</taxon>
        <taxon>Bacillati</taxon>
        <taxon>Actinomycetota</taxon>
        <taxon>Actinomycetes</taxon>
        <taxon>Kitasatosporales</taxon>
        <taxon>Streptomycetaceae</taxon>
        <taxon>Streptomyces</taxon>
    </lineage>
</organism>
<evidence type="ECO:0000313" key="2">
    <source>
        <dbReference type="EMBL" id="MDX3026083.1"/>
    </source>
</evidence>
<feature type="region of interest" description="Disordered" evidence="1">
    <location>
        <begin position="1"/>
        <end position="25"/>
    </location>
</feature>
<evidence type="ECO:0000313" key="3">
    <source>
        <dbReference type="Proteomes" id="UP001272987"/>
    </source>
</evidence>
<gene>
    <name evidence="2" type="primary">mobC</name>
    <name evidence="2" type="ORF">PV666_50755</name>
</gene>